<organism evidence="1">
    <name type="scientific">Solanum chacoense</name>
    <name type="common">Chaco potato</name>
    <dbReference type="NCBI Taxonomy" id="4108"/>
    <lineage>
        <taxon>Eukaryota</taxon>
        <taxon>Viridiplantae</taxon>
        <taxon>Streptophyta</taxon>
        <taxon>Embryophyta</taxon>
        <taxon>Tracheophyta</taxon>
        <taxon>Spermatophyta</taxon>
        <taxon>Magnoliopsida</taxon>
        <taxon>eudicotyledons</taxon>
        <taxon>Gunneridae</taxon>
        <taxon>Pentapetalae</taxon>
        <taxon>asterids</taxon>
        <taxon>lamiids</taxon>
        <taxon>Solanales</taxon>
        <taxon>Solanaceae</taxon>
        <taxon>Solanoideae</taxon>
        <taxon>Solaneae</taxon>
        <taxon>Solanum</taxon>
    </lineage>
</organism>
<name>A0A0V0GQR8_SOLCH</name>
<protein>
    <submittedName>
        <fullName evidence="1">Putative ovule protein</fullName>
    </submittedName>
</protein>
<dbReference type="EMBL" id="GEDG01034690">
    <property type="protein sequence ID" value="JAP09606.1"/>
    <property type="molecule type" value="Transcribed_RNA"/>
</dbReference>
<dbReference type="AlphaFoldDB" id="A0A0V0GQR8"/>
<proteinExistence type="predicted"/>
<sequence>VLLTRLSARIIRDFIHRIEKKFARLHTHKKEQDITQISKVKVRMPISLSQTDNLYIANYFPKSHCKSYRGLSKT</sequence>
<reference evidence="1" key="1">
    <citation type="submission" date="2015-12" db="EMBL/GenBank/DDBJ databases">
        <title>Gene expression during late stages of embryo sac development: a critical building block for successful pollen-pistil interactions.</title>
        <authorList>
            <person name="Liu Y."/>
            <person name="Joly V."/>
            <person name="Sabar M."/>
            <person name="Matton D.P."/>
        </authorList>
    </citation>
    <scope>NUCLEOTIDE SEQUENCE</scope>
</reference>
<feature type="non-terminal residue" evidence="1">
    <location>
        <position position="1"/>
    </location>
</feature>
<accession>A0A0V0GQR8</accession>
<evidence type="ECO:0000313" key="1">
    <source>
        <dbReference type="EMBL" id="JAP09606.1"/>
    </source>
</evidence>